<evidence type="ECO:0000313" key="3">
    <source>
        <dbReference type="Proteomes" id="UP001278500"/>
    </source>
</evidence>
<keyword evidence="3" id="KW-1185">Reference proteome</keyword>
<dbReference type="Proteomes" id="UP001278500">
    <property type="component" value="Unassembled WGS sequence"/>
</dbReference>
<dbReference type="RefSeq" id="XP_062681485.1">
    <property type="nucleotide sequence ID" value="XM_062830546.1"/>
</dbReference>
<gene>
    <name evidence="2" type="ORF">B0H65DRAFT_573381</name>
</gene>
<name>A0AAE0MSQ5_9PEZI</name>
<dbReference type="EMBL" id="JAUEPP010000004">
    <property type="protein sequence ID" value="KAK3344872.1"/>
    <property type="molecule type" value="Genomic_DNA"/>
</dbReference>
<reference evidence="2" key="1">
    <citation type="journal article" date="2023" name="Mol. Phylogenet. Evol.">
        <title>Genome-scale phylogeny and comparative genomics of the fungal order Sordariales.</title>
        <authorList>
            <person name="Hensen N."/>
            <person name="Bonometti L."/>
            <person name="Westerberg I."/>
            <person name="Brannstrom I.O."/>
            <person name="Guillou S."/>
            <person name="Cros-Aarteil S."/>
            <person name="Calhoun S."/>
            <person name="Haridas S."/>
            <person name="Kuo A."/>
            <person name="Mondo S."/>
            <person name="Pangilinan J."/>
            <person name="Riley R."/>
            <person name="LaButti K."/>
            <person name="Andreopoulos B."/>
            <person name="Lipzen A."/>
            <person name="Chen C."/>
            <person name="Yan M."/>
            <person name="Daum C."/>
            <person name="Ng V."/>
            <person name="Clum A."/>
            <person name="Steindorff A."/>
            <person name="Ohm R.A."/>
            <person name="Martin F."/>
            <person name="Silar P."/>
            <person name="Natvig D.O."/>
            <person name="Lalanne C."/>
            <person name="Gautier V."/>
            <person name="Ament-Velasquez S.L."/>
            <person name="Kruys A."/>
            <person name="Hutchinson M.I."/>
            <person name="Powell A.J."/>
            <person name="Barry K."/>
            <person name="Miller A.N."/>
            <person name="Grigoriev I.V."/>
            <person name="Debuchy R."/>
            <person name="Gladieux P."/>
            <person name="Hiltunen Thoren M."/>
            <person name="Johannesson H."/>
        </authorList>
    </citation>
    <scope>NUCLEOTIDE SEQUENCE</scope>
    <source>
        <strain evidence="2">CBS 560.94</strain>
    </source>
</reference>
<accession>A0AAE0MSQ5</accession>
<sequence length="155" mass="16883">MPKDNRETIPQSTCQMYQSFRGKHQILKQAKPAGKGGQKANTQKDLYPVTSPRIPLDIQKRGPRSVPSLSQPGPIHNLGEVGPYDTSVTVMFSAEQLVSSSADSLRLSCCVYLPTTATYPGLLIHDSVPVASIPLIGGVVMLQLYHPYGFFRLTG</sequence>
<evidence type="ECO:0000313" key="2">
    <source>
        <dbReference type="EMBL" id="KAK3344872.1"/>
    </source>
</evidence>
<organism evidence="2 3">
    <name type="scientific">Neurospora tetraspora</name>
    <dbReference type="NCBI Taxonomy" id="94610"/>
    <lineage>
        <taxon>Eukaryota</taxon>
        <taxon>Fungi</taxon>
        <taxon>Dikarya</taxon>
        <taxon>Ascomycota</taxon>
        <taxon>Pezizomycotina</taxon>
        <taxon>Sordariomycetes</taxon>
        <taxon>Sordariomycetidae</taxon>
        <taxon>Sordariales</taxon>
        <taxon>Sordariaceae</taxon>
        <taxon>Neurospora</taxon>
    </lineage>
</organism>
<dbReference type="AlphaFoldDB" id="A0AAE0MSQ5"/>
<comment type="caution">
    <text evidence="2">The sequence shown here is derived from an EMBL/GenBank/DDBJ whole genome shotgun (WGS) entry which is preliminary data.</text>
</comment>
<reference evidence="2" key="2">
    <citation type="submission" date="2023-06" db="EMBL/GenBank/DDBJ databases">
        <authorList>
            <consortium name="Lawrence Berkeley National Laboratory"/>
            <person name="Haridas S."/>
            <person name="Hensen N."/>
            <person name="Bonometti L."/>
            <person name="Westerberg I."/>
            <person name="Brannstrom I.O."/>
            <person name="Guillou S."/>
            <person name="Cros-Aarteil S."/>
            <person name="Calhoun S."/>
            <person name="Kuo A."/>
            <person name="Mondo S."/>
            <person name="Pangilinan J."/>
            <person name="Riley R."/>
            <person name="Labutti K."/>
            <person name="Andreopoulos B."/>
            <person name="Lipzen A."/>
            <person name="Chen C."/>
            <person name="Yanf M."/>
            <person name="Daum C."/>
            <person name="Ng V."/>
            <person name="Clum A."/>
            <person name="Steindorff A."/>
            <person name="Ohm R."/>
            <person name="Martin F."/>
            <person name="Silar P."/>
            <person name="Natvig D."/>
            <person name="Lalanne C."/>
            <person name="Gautier V."/>
            <person name="Ament-Velasquez S.L."/>
            <person name="Kruys A."/>
            <person name="Hutchinson M.I."/>
            <person name="Powell A.J."/>
            <person name="Barry K."/>
            <person name="Miller A.N."/>
            <person name="Grigoriev I.V."/>
            <person name="Debuchy R."/>
            <person name="Gladieux P."/>
            <person name="Thoren M.H."/>
            <person name="Johannesson H."/>
        </authorList>
    </citation>
    <scope>NUCLEOTIDE SEQUENCE</scope>
    <source>
        <strain evidence="2">CBS 560.94</strain>
    </source>
</reference>
<evidence type="ECO:0000256" key="1">
    <source>
        <dbReference type="SAM" id="MobiDB-lite"/>
    </source>
</evidence>
<proteinExistence type="predicted"/>
<dbReference type="GeneID" id="87867700"/>
<protein>
    <submittedName>
        <fullName evidence="2">Uncharacterized protein</fullName>
    </submittedName>
</protein>
<feature type="region of interest" description="Disordered" evidence="1">
    <location>
        <begin position="51"/>
        <end position="77"/>
    </location>
</feature>